<protein>
    <submittedName>
        <fullName evidence="1">(wild Malaysian banana) hypothetical protein</fullName>
    </submittedName>
</protein>
<dbReference type="EnsemblPlants" id="Ma05_t15990.1">
    <property type="protein sequence ID" value="Ma05_p15990.1"/>
    <property type="gene ID" value="Ma05_g15990"/>
</dbReference>
<dbReference type="EMBL" id="HG996470">
    <property type="protein sequence ID" value="CAG1838620.1"/>
    <property type="molecule type" value="Genomic_DNA"/>
</dbReference>
<dbReference type="Proteomes" id="UP000012960">
    <property type="component" value="Unplaced"/>
</dbReference>
<name>A0A804J4Z1_MUSAM</name>
<dbReference type="Gramene" id="Ma05_t15990.1">
    <property type="protein sequence ID" value="Ma05_p15990.1"/>
    <property type="gene ID" value="Ma05_g15990"/>
</dbReference>
<reference evidence="2" key="2">
    <citation type="submission" date="2021-05" db="UniProtKB">
        <authorList>
            <consortium name="EnsemblPlants"/>
        </authorList>
    </citation>
    <scope>IDENTIFICATION</scope>
    <source>
        <strain evidence="2">subsp. malaccensis</strain>
    </source>
</reference>
<evidence type="ECO:0000313" key="1">
    <source>
        <dbReference type="EMBL" id="CAG1838620.1"/>
    </source>
</evidence>
<organism evidence="2 3">
    <name type="scientific">Musa acuminata subsp. malaccensis</name>
    <name type="common">Wild banana</name>
    <name type="synonym">Musa malaccensis</name>
    <dbReference type="NCBI Taxonomy" id="214687"/>
    <lineage>
        <taxon>Eukaryota</taxon>
        <taxon>Viridiplantae</taxon>
        <taxon>Streptophyta</taxon>
        <taxon>Embryophyta</taxon>
        <taxon>Tracheophyta</taxon>
        <taxon>Spermatophyta</taxon>
        <taxon>Magnoliopsida</taxon>
        <taxon>Liliopsida</taxon>
        <taxon>Zingiberales</taxon>
        <taxon>Musaceae</taxon>
        <taxon>Musa</taxon>
    </lineage>
</organism>
<gene>
    <name evidence="1" type="ORF">GSMUA_267970.1</name>
</gene>
<sequence>MSVWDARPCLVKGVALSEVKIVAMCAELFLRASGGSLCFLGQIIMSVERAKGHRSMDSRKSKTYAIM</sequence>
<evidence type="ECO:0000313" key="2">
    <source>
        <dbReference type="EnsemblPlants" id="Ma05_p15990.1"/>
    </source>
</evidence>
<reference evidence="1" key="1">
    <citation type="submission" date="2021-03" db="EMBL/GenBank/DDBJ databases">
        <authorList>
            <consortium name="Genoscope - CEA"/>
            <person name="William W."/>
        </authorList>
    </citation>
    <scope>NUCLEOTIDE SEQUENCE</scope>
    <source>
        <strain evidence="1">Doubled-haploid Pahang</strain>
    </source>
</reference>
<proteinExistence type="predicted"/>
<keyword evidence="3" id="KW-1185">Reference proteome</keyword>
<evidence type="ECO:0000313" key="3">
    <source>
        <dbReference type="Proteomes" id="UP000012960"/>
    </source>
</evidence>
<dbReference type="AlphaFoldDB" id="A0A804J4Z1"/>
<accession>A0A804J4Z1</accession>
<dbReference type="InParanoid" id="A0A804J4Z1"/>